<feature type="compositionally biased region" description="Basic and acidic residues" evidence="7">
    <location>
        <begin position="12"/>
        <end position="24"/>
    </location>
</feature>
<dbReference type="PANTHER" id="PTHR47037:SF1">
    <property type="entry name" value="LARGE RIBOSOMAL SUBUNIT PROTEIN BL33M"/>
    <property type="match status" value="1"/>
</dbReference>
<evidence type="ECO:0000256" key="3">
    <source>
        <dbReference type="ARBA" id="ARBA00022980"/>
    </source>
</evidence>
<keyword evidence="8" id="KW-0472">Membrane</keyword>
<evidence type="ECO:0000256" key="2">
    <source>
        <dbReference type="ARBA" id="ARBA00007596"/>
    </source>
</evidence>
<dbReference type="InterPro" id="IPR052008">
    <property type="entry name" value="Mitoribosomal_protein_bL33"/>
</dbReference>
<evidence type="ECO:0000256" key="8">
    <source>
        <dbReference type="SAM" id="Phobius"/>
    </source>
</evidence>
<dbReference type="Proteomes" id="UP001642720">
    <property type="component" value="Unassembled WGS sequence"/>
</dbReference>
<proteinExistence type="inferred from homology"/>
<name>A0ABY2HH50_9HYPO</name>
<dbReference type="InterPro" id="IPR038584">
    <property type="entry name" value="Ribosomal_bL33_sf"/>
</dbReference>
<keyword evidence="3 9" id="KW-0689">Ribosomal protein</keyword>
<comment type="caution">
    <text evidence="9">The sequence shown here is derived from an EMBL/GenBank/DDBJ whole genome shotgun (WGS) entry which is preliminary data.</text>
</comment>
<reference evidence="9 10" key="1">
    <citation type="submission" date="2018-01" db="EMBL/GenBank/DDBJ databases">
        <title>Genome characterization of the sugarcane-associated fungus Trichoderma ghanense CCMA-1212 and their application in lignocelulose bioconversion.</title>
        <authorList>
            <person name="Steindorff A.S."/>
            <person name="Mendes T.D."/>
            <person name="Vilela E.S.D."/>
            <person name="Rodrigues D.S."/>
            <person name="Formighieri E.F."/>
            <person name="Melo I.S."/>
            <person name="Favaro L.C.L."/>
        </authorList>
    </citation>
    <scope>NUCLEOTIDE SEQUENCE [LARGE SCALE GENOMIC DNA]</scope>
    <source>
        <strain evidence="9 10">CCMA-1212</strain>
    </source>
</reference>
<evidence type="ECO:0000313" key="9">
    <source>
        <dbReference type="EMBL" id="TFB06630.1"/>
    </source>
</evidence>
<evidence type="ECO:0000313" key="10">
    <source>
        <dbReference type="Proteomes" id="UP001642720"/>
    </source>
</evidence>
<keyword evidence="8" id="KW-0812">Transmembrane</keyword>
<dbReference type="GO" id="GO:0005840">
    <property type="term" value="C:ribosome"/>
    <property type="evidence" value="ECO:0007669"/>
    <property type="project" value="UniProtKB-KW"/>
</dbReference>
<evidence type="ECO:0000256" key="7">
    <source>
        <dbReference type="SAM" id="MobiDB-lite"/>
    </source>
</evidence>
<dbReference type="InterPro" id="IPR001705">
    <property type="entry name" value="Ribosomal_bL33"/>
</dbReference>
<dbReference type="Gene3D" id="2.20.28.120">
    <property type="entry name" value="Ribosomal protein L33"/>
    <property type="match status" value="1"/>
</dbReference>
<evidence type="ECO:0000256" key="6">
    <source>
        <dbReference type="ARBA" id="ARBA00035275"/>
    </source>
</evidence>
<feature type="compositionally biased region" description="Basic residues" evidence="7">
    <location>
        <begin position="1"/>
        <end position="11"/>
    </location>
</feature>
<dbReference type="PANTHER" id="PTHR47037">
    <property type="entry name" value="39S RIBOSOMAL PROTEIN L33, MITOCHONDRIAL"/>
    <property type="match status" value="1"/>
</dbReference>
<feature type="transmembrane region" description="Helical" evidence="8">
    <location>
        <begin position="132"/>
        <end position="148"/>
    </location>
</feature>
<dbReference type="EMBL" id="PPTA01000001">
    <property type="protein sequence ID" value="TFB06630.1"/>
    <property type="molecule type" value="Genomic_DNA"/>
</dbReference>
<sequence>MVKKKDKRHLVVRPEGKKPWHKADGNFLPSPASEDEPLEELLAAVSGKDSGAQVSRYRRGSRLTLNTSWGGPTNCLKPTRKSDFGATFTRKSIPSSVARNLRLPSPIDRTTSVLRARDNVDTMAKKAKARLINVRLISMAMTGFFYTFKRPRTAPMMGMLKYDPIVRKKVLFLETKKRSK</sequence>
<feature type="region of interest" description="Disordered" evidence="7">
    <location>
        <begin position="1"/>
        <end position="33"/>
    </location>
</feature>
<gene>
    <name evidence="9" type="ORF">CCMA1212_000662</name>
</gene>
<dbReference type="SUPFAM" id="SSF57829">
    <property type="entry name" value="Zn-binding ribosomal proteins"/>
    <property type="match status" value="1"/>
</dbReference>
<keyword evidence="8" id="KW-1133">Transmembrane helix</keyword>
<organism evidence="9 10">
    <name type="scientific">Trichoderma ghanense</name>
    <dbReference type="NCBI Taxonomy" id="65468"/>
    <lineage>
        <taxon>Eukaryota</taxon>
        <taxon>Fungi</taxon>
        <taxon>Dikarya</taxon>
        <taxon>Ascomycota</taxon>
        <taxon>Pezizomycotina</taxon>
        <taxon>Sordariomycetes</taxon>
        <taxon>Hypocreomycetidae</taxon>
        <taxon>Hypocreales</taxon>
        <taxon>Hypocreaceae</taxon>
        <taxon>Trichoderma</taxon>
    </lineage>
</organism>
<dbReference type="RefSeq" id="XP_073562831.1">
    <property type="nucleotide sequence ID" value="XM_073698123.1"/>
</dbReference>
<dbReference type="GeneID" id="300572573"/>
<evidence type="ECO:0000256" key="5">
    <source>
        <dbReference type="ARBA" id="ARBA00023274"/>
    </source>
</evidence>
<keyword evidence="4" id="KW-0496">Mitochondrion</keyword>
<keyword evidence="10" id="KW-1185">Reference proteome</keyword>
<keyword evidence="5" id="KW-0687">Ribonucleoprotein</keyword>
<protein>
    <recommendedName>
        <fullName evidence="6">Large ribosomal subunit protein bL33m</fullName>
    </recommendedName>
</protein>
<comment type="similarity">
    <text evidence="2">Belongs to the bacterial ribosomal protein bL33 family.</text>
</comment>
<accession>A0ABY2HH50</accession>
<dbReference type="NCBIfam" id="TIGR01023">
    <property type="entry name" value="rpmG_bact"/>
    <property type="match status" value="1"/>
</dbReference>
<dbReference type="InterPro" id="IPR011332">
    <property type="entry name" value="Ribosomal_zn-bd"/>
</dbReference>
<evidence type="ECO:0000256" key="1">
    <source>
        <dbReference type="ARBA" id="ARBA00004173"/>
    </source>
</evidence>
<evidence type="ECO:0000256" key="4">
    <source>
        <dbReference type="ARBA" id="ARBA00023128"/>
    </source>
</evidence>
<dbReference type="Pfam" id="PF00471">
    <property type="entry name" value="Ribosomal_L33"/>
    <property type="match status" value="1"/>
</dbReference>
<comment type="subcellular location">
    <subcellularLocation>
        <location evidence="1">Mitochondrion</location>
    </subcellularLocation>
</comment>